<sequence>MSLSQIAQQVGVSTSTVTRYVRGELKVAPATARRIDRALAENGHPAAARTTTVSTIGLVVRSLDNPYFSSLADAVVDAAVEDGIDVLTSLTGSSAARERKSVERLAQLPHLGGIIYLGMHSTNEAFTGRVGGDLPVVLLDEYVNSRGTNVAQVTADSFGGAYQATAHLIGLGHTAIAHLGGPRGLHTADQREAGYRAALADRGIEPDERLIVRGTFTSDFGSNVFAHLSAAGRQPTAVFCASDIIAIGVLEAARQAGIAVPETLSVIGCDGITVGEWLTPRLTTVAQPTTMLARQAVDELVGIATGAAPTTRTLPMTLKLRASTAPPA</sequence>
<keyword evidence="2" id="KW-0238">DNA-binding</keyword>
<keyword evidence="1" id="KW-0805">Transcription regulation</keyword>
<dbReference type="CDD" id="cd06267">
    <property type="entry name" value="PBP1_LacI_sugar_binding-like"/>
    <property type="match status" value="1"/>
</dbReference>
<dbReference type="SUPFAM" id="SSF47413">
    <property type="entry name" value="lambda repressor-like DNA-binding domains"/>
    <property type="match status" value="1"/>
</dbReference>
<name>A0ABY3RTA9_9MICO</name>
<dbReference type="Proteomes" id="UP001199642">
    <property type="component" value="Chromosome"/>
</dbReference>
<dbReference type="Gene3D" id="3.40.50.2300">
    <property type="match status" value="2"/>
</dbReference>
<reference evidence="5 6" key="1">
    <citation type="submission" date="2023-01" db="EMBL/GenBank/DDBJ databases">
        <title>Characterization of estradiol degrading bacteria Microbacterium sp. MZT7 and reveal degrading genes through genome analysis.</title>
        <authorList>
            <person name="Hao P."/>
            <person name="Gao Y."/>
        </authorList>
    </citation>
    <scope>NUCLEOTIDE SEQUENCE [LARGE SCALE GENOMIC DNA]</scope>
    <source>
        <strain evidence="5 6">MZT7</strain>
    </source>
</reference>
<dbReference type="InterPro" id="IPR000843">
    <property type="entry name" value="HTH_LacI"/>
</dbReference>
<dbReference type="Pfam" id="PF00356">
    <property type="entry name" value="LacI"/>
    <property type="match status" value="1"/>
</dbReference>
<dbReference type="InterPro" id="IPR046335">
    <property type="entry name" value="LacI/GalR-like_sensor"/>
</dbReference>
<dbReference type="RefSeq" id="WP_231820528.1">
    <property type="nucleotide sequence ID" value="NZ_CP082781.1"/>
</dbReference>
<dbReference type="SUPFAM" id="SSF53822">
    <property type="entry name" value="Periplasmic binding protein-like I"/>
    <property type="match status" value="1"/>
</dbReference>
<keyword evidence="3" id="KW-0804">Transcription</keyword>
<evidence type="ECO:0000256" key="3">
    <source>
        <dbReference type="ARBA" id="ARBA00023163"/>
    </source>
</evidence>
<dbReference type="Gene3D" id="1.10.260.40">
    <property type="entry name" value="lambda repressor-like DNA-binding domains"/>
    <property type="match status" value="1"/>
</dbReference>
<gene>
    <name evidence="5" type="ORF">K8F61_02105</name>
</gene>
<protein>
    <submittedName>
        <fullName evidence="5">LacI family transcriptional regulator</fullName>
    </submittedName>
</protein>
<proteinExistence type="predicted"/>
<accession>A0ABY3RTA9</accession>
<dbReference type="PANTHER" id="PTHR30146">
    <property type="entry name" value="LACI-RELATED TRANSCRIPTIONAL REPRESSOR"/>
    <property type="match status" value="1"/>
</dbReference>
<dbReference type="EMBL" id="CP082781">
    <property type="protein sequence ID" value="UGS27027.1"/>
    <property type="molecule type" value="Genomic_DNA"/>
</dbReference>
<evidence type="ECO:0000313" key="5">
    <source>
        <dbReference type="EMBL" id="UGS27027.1"/>
    </source>
</evidence>
<dbReference type="PROSITE" id="PS50932">
    <property type="entry name" value="HTH_LACI_2"/>
    <property type="match status" value="1"/>
</dbReference>
<dbReference type="InterPro" id="IPR010982">
    <property type="entry name" value="Lambda_DNA-bd_dom_sf"/>
</dbReference>
<keyword evidence="6" id="KW-1185">Reference proteome</keyword>
<evidence type="ECO:0000256" key="2">
    <source>
        <dbReference type="ARBA" id="ARBA00023125"/>
    </source>
</evidence>
<evidence type="ECO:0000259" key="4">
    <source>
        <dbReference type="PROSITE" id="PS50932"/>
    </source>
</evidence>
<dbReference type="InterPro" id="IPR028082">
    <property type="entry name" value="Peripla_BP_I"/>
</dbReference>
<organism evidence="5 6">
    <name type="scientific">Microbacterium resistens</name>
    <dbReference type="NCBI Taxonomy" id="156977"/>
    <lineage>
        <taxon>Bacteria</taxon>
        <taxon>Bacillati</taxon>
        <taxon>Actinomycetota</taxon>
        <taxon>Actinomycetes</taxon>
        <taxon>Micrococcales</taxon>
        <taxon>Microbacteriaceae</taxon>
        <taxon>Microbacterium</taxon>
    </lineage>
</organism>
<feature type="domain" description="HTH lacI-type" evidence="4">
    <location>
        <begin position="1"/>
        <end position="43"/>
    </location>
</feature>
<dbReference type="Pfam" id="PF13377">
    <property type="entry name" value="Peripla_BP_3"/>
    <property type="match status" value="1"/>
</dbReference>
<evidence type="ECO:0000313" key="6">
    <source>
        <dbReference type="Proteomes" id="UP001199642"/>
    </source>
</evidence>
<dbReference type="PANTHER" id="PTHR30146:SF153">
    <property type="entry name" value="LACTOSE OPERON REPRESSOR"/>
    <property type="match status" value="1"/>
</dbReference>
<dbReference type="CDD" id="cd01392">
    <property type="entry name" value="HTH_LacI"/>
    <property type="match status" value="1"/>
</dbReference>
<evidence type="ECO:0000256" key="1">
    <source>
        <dbReference type="ARBA" id="ARBA00023015"/>
    </source>
</evidence>
<dbReference type="SMART" id="SM00354">
    <property type="entry name" value="HTH_LACI"/>
    <property type="match status" value="1"/>
</dbReference>